<dbReference type="RefSeq" id="WP_285973096.1">
    <property type="nucleotide sequence ID" value="NZ_CP127294.1"/>
</dbReference>
<name>A0A9Y2IM99_9PSEU</name>
<dbReference type="AlphaFoldDB" id="A0A9Y2IM99"/>
<dbReference type="EMBL" id="CP127294">
    <property type="protein sequence ID" value="WIX82529.1"/>
    <property type="molecule type" value="Genomic_DNA"/>
</dbReference>
<keyword evidence="1" id="KW-0472">Membrane</keyword>
<keyword evidence="1" id="KW-1133">Transmembrane helix</keyword>
<accession>A0A9Y2IM99</accession>
<organism evidence="2 3">
    <name type="scientific">Amycolatopsis carbonis</name>
    <dbReference type="NCBI Taxonomy" id="715471"/>
    <lineage>
        <taxon>Bacteria</taxon>
        <taxon>Bacillati</taxon>
        <taxon>Actinomycetota</taxon>
        <taxon>Actinomycetes</taxon>
        <taxon>Pseudonocardiales</taxon>
        <taxon>Pseudonocardiaceae</taxon>
        <taxon>Amycolatopsis</taxon>
    </lineage>
</organism>
<protein>
    <submittedName>
        <fullName evidence="2">Uncharacterized protein</fullName>
    </submittedName>
</protein>
<gene>
    <name evidence="2" type="ORF">QRX50_18040</name>
</gene>
<dbReference type="Proteomes" id="UP001236014">
    <property type="component" value="Chromosome"/>
</dbReference>
<dbReference type="KEGG" id="acab:QRX50_18040"/>
<evidence type="ECO:0000313" key="2">
    <source>
        <dbReference type="EMBL" id="WIX82529.1"/>
    </source>
</evidence>
<keyword evidence="3" id="KW-1185">Reference proteome</keyword>
<sequence>MWAPLTVALLIGFFGNLTLDRAGAAVVFLVLAAATVVTTVVLRRNKTA</sequence>
<feature type="transmembrane region" description="Helical" evidence="1">
    <location>
        <begin position="22"/>
        <end position="42"/>
    </location>
</feature>
<reference evidence="2 3" key="1">
    <citation type="submission" date="2023-06" db="EMBL/GenBank/DDBJ databases">
        <authorList>
            <person name="Oyuntsetseg B."/>
            <person name="Kim S.B."/>
        </authorList>
    </citation>
    <scope>NUCLEOTIDE SEQUENCE [LARGE SCALE GENOMIC DNA]</scope>
    <source>
        <strain evidence="2 3">2-15</strain>
    </source>
</reference>
<evidence type="ECO:0000256" key="1">
    <source>
        <dbReference type="SAM" id="Phobius"/>
    </source>
</evidence>
<evidence type="ECO:0000313" key="3">
    <source>
        <dbReference type="Proteomes" id="UP001236014"/>
    </source>
</evidence>
<keyword evidence="1" id="KW-0812">Transmembrane</keyword>
<proteinExistence type="predicted"/>